<keyword evidence="5" id="KW-1185">Reference proteome</keyword>
<dbReference type="EMBL" id="JBHULV010000021">
    <property type="protein sequence ID" value="MFD2731357.1"/>
    <property type="molecule type" value="Genomic_DNA"/>
</dbReference>
<comment type="caution">
    <text evidence="4">The sequence shown here is derived from an EMBL/GenBank/DDBJ whole genome shotgun (WGS) entry which is preliminary data.</text>
</comment>
<feature type="domain" description="Putative collagen-binding" evidence="2">
    <location>
        <begin position="369"/>
        <end position="459"/>
    </location>
</feature>
<feature type="chain" id="PRO_5045615990" evidence="1">
    <location>
        <begin position="19"/>
        <end position="473"/>
    </location>
</feature>
<dbReference type="PANTHER" id="PTHR37836">
    <property type="entry name" value="LMO1036 PROTEIN"/>
    <property type="match status" value="1"/>
</dbReference>
<dbReference type="SUPFAM" id="SSF51445">
    <property type="entry name" value="(Trans)glycosidases"/>
    <property type="match status" value="1"/>
</dbReference>
<dbReference type="Pfam" id="PF13204">
    <property type="entry name" value="Apiosidase"/>
    <property type="match status" value="1"/>
</dbReference>
<proteinExistence type="predicted"/>
<evidence type="ECO:0000313" key="5">
    <source>
        <dbReference type="Proteomes" id="UP001597546"/>
    </source>
</evidence>
<dbReference type="InterPro" id="IPR025277">
    <property type="entry name" value="Apiosidase-like_cat_dom"/>
</dbReference>
<evidence type="ECO:0000256" key="1">
    <source>
        <dbReference type="SAM" id="SignalP"/>
    </source>
</evidence>
<keyword evidence="4" id="KW-0378">Hydrolase</keyword>
<feature type="signal peptide" evidence="1">
    <location>
        <begin position="1"/>
        <end position="18"/>
    </location>
</feature>
<organism evidence="4 5">
    <name type="scientific">Pedobacter alpinus</name>
    <dbReference type="NCBI Taxonomy" id="1590643"/>
    <lineage>
        <taxon>Bacteria</taxon>
        <taxon>Pseudomonadati</taxon>
        <taxon>Bacteroidota</taxon>
        <taxon>Sphingobacteriia</taxon>
        <taxon>Sphingobacteriales</taxon>
        <taxon>Sphingobacteriaceae</taxon>
        <taxon>Pedobacter</taxon>
    </lineage>
</organism>
<gene>
    <name evidence="4" type="ORF">ACFSSE_06535</name>
</gene>
<accession>A0ABW5TQU6</accession>
<dbReference type="Proteomes" id="UP001597546">
    <property type="component" value="Unassembled WGS sequence"/>
</dbReference>
<evidence type="ECO:0000259" key="3">
    <source>
        <dbReference type="Pfam" id="PF13204"/>
    </source>
</evidence>
<dbReference type="Pfam" id="PF12904">
    <property type="entry name" value="Collagen_bind_2"/>
    <property type="match status" value="1"/>
</dbReference>
<dbReference type="Gene3D" id="3.20.20.80">
    <property type="entry name" value="Glycosidases"/>
    <property type="match status" value="1"/>
</dbReference>
<dbReference type="RefSeq" id="WP_379042746.1">
    <property type="nucleotide sequence ID" value="NZ_JBHSKW010000026.1"/>
</dbReference>
<protein>
    <submittedName>
        <fullName evidence="4">Glycoside hydrolase family 140 protein</fullName>
    </submittedName>
</protein>
<sequence>MKKSFLIILFLAVSNFLAAQIKPWKNGNLRVSSNGHYIQTGDGHPFFWQGDTAWLLFQRLNRDEVKQYFENRKAKGFNVVQCIFYQSYNDSNAYGDSAYVDKDLTKPKHTPGNDPNDKDQYDFWDHADYIADVAEQNGIYLAIAPTWGQLVLRDKQMTKEKAKLFATHLANHFKDKPNIIWVNGGSAKPEVNTDIWETIGSTIKENDPNHLITFHPFGRMQSSTIFNDAKWLDVNMFTSGHRNYSQDNTSRKVGEDSWMYVLEDFAKSPVKPTIDGEPSYESLPQGLHDQTQPYWNAADVRRYAYWSVFAGACGHVYGQNSVRQVYKEGVNKPESGAKITFVKALDDEGAFQMQYVKNLMLSRPYFDRVNDQSLVLDNGEKYDRVLATRGKDYLMAYVYNGRDFTLKMGGISGSKVKAWWFNPKTGKAQVAGTYPNKGTVSFNPPNEKLDGNDWVLVLDDASKKFTAPGLVNK</sequence>
<evidence type="ECO:0000259" key="2">
    <source>
        <dbReference type="Pfam" id="PF12904"/>
    </source>
</evidence>
<evidence type="ECO:0000313" key="4">
    <source>
        <dbReference type="EMBL" id="MFD2731357.1"/>
    </source>
</evidence>
<dbReference type="InterPro" id="IPR024749">
    <property type="entry name" value="Collagen-bd_put"/>
</dbReference>
<keyword evidence="1" id="KW-0732">Signal</keyword>
<dbReference type="InterPro" id="IPR017853">
    <property type="entry name" value="GH"/>
</dbReference>
<dbReference type="GO" id="GO:0016787">
    <property type="term" value="F:hydrolase activity"/>
    <property type="evidence" value="ECO:0007669"/>
    <property type="project" value="UniProtKB-KW"/>
</dbReference>
<dbReference type="PANTHER" id="PTHR37836:SF3">
    <property type="entry name" value="ENDOGLUCANASE"/>
    <property type="match status" value="1"/>
</dbReference>
<feature type="domain" description="Apiosidase-like catalytic" evidence="3">
    <location>
        <begin position="32"/>
        <end position="366"/>
    </location>
</feature>
<reference evidence="5" key="1">
    <citation type="journal article" date="2019" name="Int. J. Syst. Evol. Microbiol.">
        <title>The Global Catalogue of Microorganisms (GCM) 10K type strain sequencing project: providing services to taxonomists for standard genome sequencing and annotation.</title>
        <authorList>
            <consortium name="The Broad Institute Genomics Platform"/>
            <consortium name="The Broad Institute Genome Sequencing Center for Infectious Disease"/>
            <person name="Wu L."/>
            <person name="Ma J."/>
        </authorList>
    </citation>
    <scope>NUCLEOTIDE SEQUENCE [LARGE SCALE GENOMIC DNA]</scope>
    <source>
        <strain evidence="5">KCTC 42456</strain>
    </source>
</reference>
<name>A0ABW5TQU6_9SPHI</name>